<accession>A0AAW0GF16</accession>
<dbReference type="PROSITE" id="PS51157">
    <property type="entry name" value="ZF_UBR"/>
    <property type="match status" value="1"/>
</dbReference>
<gene>
    <name evidence="7" type="ORF">QCA50_005468</name>
</gene>
<dbReference type="SMART" id="SM00249">
    <property type="entry name" value="PHD"/>
    <property type="match status" value="1"/>
</dbReference>
<evidence type="ECO:0000256" key="2">
    <source>
        <dbReference type="ARBA" id="ARBA00022771"/>
    </source>
</evidence>
<keyword evidence="8" id="KW-1185">Reference proteome</keyword>
<evidence type="ECO:0000256" key="5">
    <source>
        <dbReference type="SAM" id="MobiDB-lite"/>
    </source>
</evidence>
<dbReference type="GO" id="GO:0005737">
    <property type="term" value="C:cytoplasm"/>
    <property type="evidence" value="ECO:0007669"/>
    <property type="project" value="TreeGrafter"/>
</dbReference>
<evidence type="ECO:0000256" key="1">
    <source>
        <dbReference type="ARBA" id="ARBA00022723"/>
    </source>
</evidence>
<name>A0AAW0GF16_9APHY</name>
<evidence type="ECO:0000259" key="6">
    <source>
        <dbReference type="PROSITE" id="PS51157"/>
    </source>
</evidence>
<dbReference type="InterPro" id="IPR013083">
    <property type="entry name" value="Znf_RING/FYVE/PHD"/>
</dbReference>
<organism evidence="7 8">
    <name type="scientific">Cerrena zonata</name>
    <dbReference type="NCBI Taxonomy" id="2478898"/>
    <lineage>
        <taxon>Eukaryota</taxon>
        <taxon>Fungi</taxon>
        <taxon>Dikarya</taxon>
        <taxon>Basidiomycota</taxon>
        <taxon>Agaricomycotina</taxon>
        <taxon>Agaricomycetes</taxon>
        <taxon>Polyporales</taxon>
        <taxon>Cerrenaceae</taxon>
        <taxon>Cerrena</taxon>
    </lineage>
</organism>
<evidence type="ECO:0000313" key="8">
    <source>
        <dbReference type="Proteomes" id="UP001385951"/>
    </source>
</evidence>
<dbReference type="SMART" id="SM00396">
    <property type="entry name" value="ZnF_UBR1"/>
    <property type="match status" value="1"/>
</dbReference>
<keyword evidence="3" id="KW-0862">Zinc</keyword>
<evidence type="ECO:0000256" key="4">
    <source>
        <dbReference type="PROSITE-ProRule" id="PRU00508"/>
    </source>
</evidence>
<dbReference type="InterPro" id="IPR040204">
    <property type="entry name" value="UBR7"/>
</dbReference>
<dbReference type="InterPro" id="IPR011011">
    <property type="entry name" value="Znf_FYVE_PHD"/>
</dbReference>
<evidence type="ECO:0000313" key="7">
    <source>
        <dbReference type="EMBL" id="KAK7692063.1"/>
    </source>
</evidence>
<dbReference type="GO" id="GO:0008270">
    <property type="term" value="F:zinc ion binding"/>
    <property type="evidence" value="ECO:0007669"/>
    <property type="project" value="UniProtKB-KW"/>
</dbReference>
<dbReference type="GO" id="GO:0061630">
    <property type="term" value="F:ubiquitin protein ligase activity"/>
    <property type="evidence" value="ECO:0007669"/>
    <property type="project" value="InterPro"/>
</dbReference>
<dbReference type="Pfam" id="PF00628">
    <property type="entry name" value="PHD"/>
    <property type="match status" value="1"/>
</dbReference>
<dbReference type="InterPro" id="IPR003126">
    <property type="entry name" value="Znf_UBR"/>
</dbReference>
<dbReference type="PANTHER" id="PTHR13513:SF9">
    <property type="entry name" value="E3 UBIQUITIN-PROTEIN LIGASE UBR7-RELATED"/>
    <property type="match status" value="1"/>
</dbReference>
<feature type="region of interest" description="Disordered" evidence="5">
    <location>
        <begin position="149"/>
        <end position="192"/>
    </location>
</feature>
<reference evidence="7 8" key="1">
    <citation type="submission" date="2022-09" db="EMBL/GenBank/DDBJ databases">
        <authorList>
            <person name="Palmer J.M."/>
        </authorList>
    </citation>
    <scope>NUCLEOTIDE SEQUENCE [LARGE SCALE GENOMIC DNA]</scope>
    <source>
        <strain evidence="7 8">DSM 7382</strain>
    </source>
</reference>
<dbReference type="InterPro" id="IPR019787">
    <property type="entry name" value="Znf_PHD-finger"/>
</dbReference>
<dbReference type="SUPFAM" id="SSF57903">
    <property type="entry name" value="FYVE/PHD zinc finger"/>
    <property type="match status" value="1"/>
</dbReference>
<evidence type="ECO:0000256" key="3">
    <source>
        <dbReference type="ARBA" id="ARBA00022833"/>
    </source>
</evidence>
<protein>
    <recommendedName>
        <fullName evidence="6">UBR-type domain-containing protein</fullName>
    </recommendedName>
</protein>
<dbReference type="InterPro" id="IPR047506">
    <property type="entry name" value="UBR7-like_UBR-box"/>
</dbReference>
<comment type="caution">
    <text evidence="7">The sequence shown here is derived from an EMBL/GenBank/DDBJ whole genome shotgun (WGS) entry which is preliminary data.</text>
</comment>
<sequence length="439" mass="48825">MTSSTLSEILASQSSLEQEAAEAIPFQFSQCTYSKGYIKQAVYWCVTCAEPRGICGACSVACHTDHEQVELFPKRHFRCDCPTSALPHQCTLHRHLEDVNAQNNYGQNFRGQFCRCGRSYDPHVERETMIQCLACEDWFHESCLNLRDRPPSREPSREPTPVVEDHNVPEQNALEEDEDARSDASSDGLPPPLITAPMYESLICAACVHNTEVLKKWAGTPGVMMVVRDMPDGKWRVIGHPSHSADVVDVSGDNVSSNPTIGHKRARSSSTGDDTVSKRPRESEEPSSALAESRQHSPCLAPTPNPYAQRILSSAQSPVASNGTSESGLGDVFLTDGFRDRWCRCSKASSLRSHPYLLEEEETYEHPEDPDLGLSLEELGMRALERLPRDKAIDGIRAFNEMRDSLMNHLRPFAQEGREVTEADIKAFFGEKMAARGSD</sequence>
<keyword evidence="1" id="KW-0479">Metal-binding</keyword>
<keyword evidence="2" id="KW-0863">Zinc-finger</keyword>
<feature type="domain" description="UBR-type" evidence="6">
    <location>
        <begin position="29"/>
        <end position="95"/>
    </location>
</feature>
<dbReference type="AlphaFoldDB" id="A0AAW0GF16"/>
<dbReference type="Gene3D" id="3.30.40.10">
    <property type="entry name" value="Zinc/RING finger domain, C3HC4 (zinc finger)"/>
    <property type="match status" value="1"/>
</dbReference>
<feature type="compositionally biased region" description="Low complexity" evidence="5">
    <location>
        <begin position="244"/>
        <end position="257"/>
    </location>
</feature>
<dbReference type="PANTHER" id="PTHR13513">
    <property type="entry name" value="E3 UBIQUITIN-PROTEIN LIGASE UBR7"/>
    <property type="match status" value="1"/>
</dbReference>
<dbReference type="EMBL" id="JASBNA010000005">
    <property type="protein sequence ID" value="KAK7692063.1"/>
    <property type="molecule type" value="Genomic_DNA"/>
</dbReference>
<feature type="compositionally biased region" description="Basic and acidic residues" evidence="5">
    <location>
        <begin position="275"/>
        <end position="284"/>
    </location>
</feature>
<feature type="compositionally biased region" description="Basic and acidic residues" evidence="5">
    <location>
        <begin position="149"/>
        <end position="168"/>
    </location>
</feature>
<dbReference type="InterPro" id="IPR001965">
    <property type="entry name" value="Znf_PHD"/>
</dbReference>
<proteinExistence type="predicted"/>
<feature type="region of interest" description="Disordered" evidence="5">
    <location>
        <begin position="244"/>
        <end position="306"/>
    </location>
</feature>
<dbReference type="Proteomes" id="UP001385951">
    <property type="component" value="Unassembled WGS sequence"/>
</dbReference>
<feature type="zinc finger region" description="UBR-type" evidence="4">
    <location>
        <begin position="29"/>
        <end position="95"/>
    </location>
</feature>
<dbReference type="CDD" id="cd19677">
    <property type="entry name" value="UBR-box_UBR7"/>
    <property type="match status" value="1"/>
</dbReference>